<evidence type="ECO:0000313" key="2">
    <source>
        <dbReference type="Proteomes" id="UP001145114"/>
    </source>
</evidence>
<organism evidence="1 2">
    <name type="scientific">Spiromyces aspiralis</name>
    <dbReference type="NCBI Taxonomy" id="68401"/>
    <lineage>
        <taxon>Eukaryota</taxon>
        <taxon>Fungi</taxon>
        <taxon>Fungi incertae sedis</taxon>
        <taxon>Zoopagomycota</taxon>
        <taxon>Kickxellomycotina</taxon>
        <taxon>Kickxellomycetes</taxon>
        <taxon>Kickxellales</taxon>
        <taxon>Kickxellaceae</taxon>
        <taxon>Spiromyces</taxon>
    </lineage>
</organism>
<gene>
    <name evidence="1" type="primary">TCF25</name>
    <name evidence="1" type="ORF">EV182_001341</name>
</gene>
<name>A0ACC1I0X0_9FUNG</name>
<sequence length="764" mass="84837">MSGRAVRKFLKKTGHDDLLANAARIESRLSKSGQDGGGRDDSGGPKDSDDSESQDEQQIISKPFNAFALLQQADGEAEEDQFYSDRDLESNDDDDEGGGGEQTKDEMKTIRDQSATQAKKKPAKGKKNKKKGKRNNQGKGSANVDQTGGDSETGSKSSPFSQAPGSGADSKSTTGRRKSKKRNQHWPTKDVSEMTVKEFEAQLREITAKFGDVGLDAGINGGKTLKDQDRWEATRTLIATDARHLDPEREMQRLFGSRAVSDIAKKRIPARRFRKRFVLTQPAATWPPMARSTGLQMERCPDIDDESGATWFKFVHTPKYQETQYQFLRAVASHDPNTIANMVYTNPLDPTNDPTGALLVHDFLAIKARRYDYLLQFIDAWVGSSLDTPNWAYSKALAKFMLEGSGVGLASHEESLELLTQAILVYPSAIVPLSERAALDIDPRLAGHPYFEPQIVPNSKSQTWMQLAVGLFTEYNSSLYKIPEVASWLREGVRRSLALIDANVETNEWVQRSRDVSRRLCTYDVPENVSRHVLISGVSGLTSGLPTDIREATQFDFDPLPPSNDVNMYSGFYADLGVLDMNSLLRQLTMNEIPVNEVPGVVRRFLQRLVPWARQEMAGHGGDGDETSSSPSEDEQASGEGRDQVRHPENVGPVQQTRRQHGDGEREDILVRFGEAEGEQGFPVTMPGAFQWLAADHMQQQQEAEQRDLSDGEISEAEREWMEAFDAVERAEAEAEERRNDEVSTDDGASGNSNRGGSDNGQRR</sequence>
<keyword evidence="2" id="KW-1185">Reference proteome</keyword>
<evidence type="ECO:0000313" key="1">
    <source>
        <dbReference type="EMBL" id="KAJ1679779.1"/>
    </source>
</evidence>
<accession>A0ACC1I0X0</accession>
<dbReference type="EMBL" id="JAMZIH010000182">
    <property type="protein sequence ID" value="KAJ1679779.1"/>
    <property type="molecule type" value="Genomic_DNA"/>
</dbReference>
<dbReference type="Proteomes" id="UP001145114">
    <property type="component" value="Unassembled WGS sequence"/>
</dbReference>
<proteinExistence type="predicted"/>
<comment type="caution">
    <text evidence="1">The sequence shown here is derived from an EMBL/GenBank/DDBJ whole genome shotgun (WGS) entry which is preliminary data.</text>
</comment>
<reference evidence="1" key="1">
    <citation type="submission" date="2022-06" db="EMBL/GenBank/DDBJ databases">
        <title>Phylogenomic reconstructions and comparative analyses of Kickxellomycotina fungi.</title>
        <authorList>
            <person name="Reynolds N.K."/>
            <person name="Stajich J.E."/>
            <person name="Barry K."/>
            <person name="Grigoriev I.V."/>
            <person name="Crous P."/>
            <person name="Smith M.E."/>
        </authorList>
    </citation>
    <scope>NUCLEOTIDE SEQUENCE</scope>
    <source>
        <strain evidence="1">RSA 2271</strain>
    </source>
</reference>
<protein>
    <submittedName>
        <fullName evidence="1">Transcription factor 25</fullName>
    </submittedName>
</protein>